<reference evidence="2 3" key="1">
    <citation type="submission" date="2021-06" db="EMBL/GenBank/DDBJ databases">
        <title>A haploid diamondback moth (Plutella xylostella L.) genome assembly resolves 31 chromosomes and identifies a diamide resistance mutation.</title>
        <authorList>
            <person name="Ward C.M."/>
            <person name="Perry K.D."/>
            <person name="Baker G."/>
            <person name="Powis K."/>
            <person name="Heckel D.G."/>
            <person name="Baxter S.W."/>
        </authorList>
    </citation>
    <scope>NUCLEOTIDE SEQUENCE [LARGE SCALE GENOMIC DNA]</scope>
    <source>
        <strain evidence="2 3">LV</strain>
        <tissue evidence="2">Single pupa</tissue>
    </source>
</reference>
<name>A0ABQ7Q0X7_PLUXY</name>
<comment type="caution">
    <text evidence="2">The sequence shown here is derived from an EMBL/GenBank/DDBJ whole genome shotgun (WGS) entry which is preliminary data.</text>
</comment>
<organism evidence="2 3">
    <name type="scientific">Plutella xylostella</name>
    <name type="common">Diamondback moth</name>
    <name type="synonym">Plutella maculipennis</name>
    <dbReference type="NCBI Taxonomy" id="51655"/>
    <lineage>
        <taxon>Eukaryota</taxon>
        <taxon>Metazoa</taxon>
        <taxon>Ecdysozoa</taxon>
        <taxon>Arthropoda</taxon>
        <taxon>Hexapoda</taxon>
        <taxon>Insecta</taxon>
        <taxon>Pterygota</taxon>
        <taxon>Neoptera</taxon>
        <taxon>Endopterygota</taxon>
        <taxon>Lepidoptera</taxon>
        <taxon>Glossata</taxon>
        <taxon>Ditrysia</taxon>
        <taxon>Yponomeutoidea</taxon>
        <taxon>Plutellidae</taxon>
        <taxon>Plutella</taxon>
    </lineage>
</organism>
<feature type="chain" id="PRO_5045437037" evidence="1">
    <location>
        <begin position="23"/>
        <end position="111"/>
    </location>
</feature>
<accession>A0ABQ7Q0X7</accession>
<protein>
    <submittedName>
        <fullName evidence="2">Uncharacterized protein</fullName>
    </submittedName>
</protein>
<dbReference type="EMBL" id="JAHIBW010000024">
    <property type="protein sequence ID" value="KAG7298395.1"/>
    <property type="molecule type" value="Genomic_DNA"/>
</dbReference>
<sequence>MKLLRTSFALVLIGCLLLEVQGRPTLPGLGGSAGVGAGANVALQLGAEAANQAIETTKTGAETGVKTGAEIKANVGANLGAVVQKGTGAGETGTNTVPNVMNEDHCSACGN</sequence>
<keyword evidence="3" id="KW-1185">Reference proteome</keyword>
<gene>
    <name evidence="2" type="ORF">JYU34_018014</name>
</gene>
<proteinExistence type="predicted"/>
<keyword evidence="1" id="KW-0732">Signal</keyword>
<evidence type="ECO:0000313" key="3">
    <source>
        <dbReference type="Proteomes" id="UP000823941"/>
    </source>
</evidence>
<feature type="signal peptide" evidence="1">
    <location>
        <begin position="1"/>
        <end position="22"/>
    </location>
</feature>
<evidence type="ECO:0000256" key="1">
    <source>
        <dbReference type="SAM" id="SignalP"/>
    </source>
</evidence>
<evidence type="ECO:0000313" key="2">
    <source>
        <dbReference type="EMBL" id="KAG7298395.1"/>
    </source>
</evidence>
<dbReference type="Proteomes" id="UP000823941">
    <property type="component" value="Chromosome 24"/>
</dbReference>